<dbReference type="STRING" id="1447883.A0A2B7XJK8"/>
<accession>A0A2B7XJK8</accession>
<feature type="compositionally biased region" description="Polar residues" evidence="1">
    <location>
        <begin position="1"/>
        <end position="21"/>
    </location>
</feature>
<feature type="compositionally biased region" description="Acidic residues" evidence="1">
    <location>
        <begin position="195"/>
        <end position="209"/>
    </location>
</feature>
<evidence type="ECO:0000313" key="3">
    <source>
        <dbReference type="Proteomes" id="UP000224634"/>
    </source>
</evidence>
<dbReference type="EMBL" id="PDNA01000156">
    <property type="protein sequence ID" value="PGH08807.1"/>
    <property type="molecule type" value="Genomic_DNA"/>
</dbReference>
<feature type="compositionally biased region" description="Basic and acidic residues" evidence="1">
    <location>
        <begin position="210"/>
        <end position="233"/>
    </location>
</feature>
<proteinExistence type="predicted"/>
<reference evidence="2 3" key="1">
    <citation type="submission" date="2017-10" db="EMBL/GenBank/DDBJ databases">
        <title>Comparative genomics in systemic dimorphic fungi from Ajellomycetaceae.</title>
        <authorList>
            <person name="Munoz J.F."/>
            <person name="Mcewen J.G."/>
            <person name="Clay O.K."/>
            <person name="Cuomo C.A."/>
        </authorList>
    </citation>
    <scope>NUCLEOTIDE SEQUENCE [LARGE SCALE GENOMIC DNA]</scope>
    <source>
        <strain evidence="2 3">UAMH7299</strain>
    </source>
</reference>
<comment type="caution">
    <text evidence="2">The sequence shown here is derived from an EMBL/GenBank/DDBJ whole genome shotgun (WGS) entry which is preliminary data.</text>
</comment>
<organism evidence="2 3">
    <name type="scientific">Polytolypa hystricis (strain UAMH7299)</name>
    <dbReference type="NCBI Taxonomy" id="1447883"/>
    <lineage>
        <taxon>Eukaryota</taxon>
        <taxon>Fungi</taxon>
        <taxon>Dikarya</taxon>
        <taxon>Ascomycota</taxon>
        <taxon>Pezizomycotina</taxon>
        <taxon>Eurotiomycetes</taxon>
        <taxon>Eurotiomycetidae</taxon>
        <taxon>Onygenales</taxon>
        <taxon>Onygenales incertae sedis</taxon>
        <taxon>Polytolypa</taxon>
    </lineage>
</organism>
<feature type="compositionally biased region" description="Low complexity" evidence="1">
    <location>
        <begin position="268"/>
        <end position="292"/>
    </location>
</feature>
<protein>
    <submittedName>
        <fullName evidence="2">Uncharacterized protein</fullName>
    </submittedName>
</protein>
<dbReference type="Proteomes" id="UP000224634">
    <property type="component" value="Unassembled WGS sequence"/>
</dbReference>
<evidence type="ECO:0000256" key="1">
    <source>
        <dbReference type="SAM" id="MobiDB-lite"/>
    </source>
</evidence>
<feature type="compositionally biased region" description="Polar residues" evidence="1">
    <location>
        <begin position="236"/>
        <end position="257"/>
    </location>
</feature>
<name>A0A2B7XJK8_POLH7</name>
<evidence type="ECO:0000313" key="2">
    <source>
        <dbReference type="EMBL" id="PGH08807.1"/>
    </source>
</evidence>
<feature type="region of interest" description="Disordered" evidence="1">
    <location>
        <begin position="1"/>
        <end position="25"/>
    </location>
</feature>
<sequence>MFSSGASSPTNPAAHSRSNFTLPRLPKQALPTGECRFILLHPSISNQRCPCQGFRRNESRPGSNCECGHQACYHAPGPSQNTYPAVEKTVPPPSDLCENVVDRICKLEQRYSHDYKFLQDALKEERRSRCEDARVLREAMHAFYKFMEREVPEKFAAIEDKVEEVLDHMLRLEERVCSVDDSNMTLENRVADLEVERDDYENEGEEGEDDSAKGAPDRTYAERSNQHAGDGKFPRLNTSPGPDSNPRAQSHSPTPSTLMPPPERPIRSHLVSPSSSRCSSSASDSSASSSGSDLNPVADCATPLEFLNAPAPIPGAHTYVHVLSSPTHDLISPLLPQPELAKSPIIHDMLNSVVNPPLQHHHSSSQGEEQQGKMNLQLRRPPPPHLQRPCLQNLSLSGHLAKKRKRDPITSRQIEGDSRVEKQLQLSIPPNPPPLSLSDSDVKG</sequence>
<dbReference type="AlphaFoldDB" id="A0A2B7XJK8"/>
<feature type="region of interest" description="Disordered" evidence="1">
    <location>
        <begin position="189"/>
        <end position="295"/>
    </location>
</feature>
<gene>
    <name evidence="2" type="ORF">AJ80_07764</name>
</gene>
<keyword evidence="3" id="KW-1185">Reference proteome</keyword>
<feature type="compositionally biased region" description="Polar residues" evidence="1">
    <location>
        <begin position="364"/>
        <end position="374"/>
    </location>
</feature>
<feature type="region of interest" description="Disordered" evidence="1">
    <location>
        <begin position="355"/>
        <end position="444"/>
    </location>
</feature>
<dbReference type="OrthoDB" id="4187949at2759"/>